<dbReference type="KEGG" id="ssua:FPZ54_08300"/>
<organism evidence="2 3">
    <name type="scientific">Sphingomonas suaedae</name>
    <dbReference type="NCBI Taxonomy" id="2599297"/>
    <lineage>
        <taxon>Bacteria</taxon>
        <taxon>Pseudomonadati</taxon>
        <taxon>Pseudomonadota</taxon>
        <taxon>Alphaproteobacteria</taxon>
        <taxon>Sphingomonadales</taxon>
        <taxon>Sphingomonadaceae</taxon>
        <taxon>Sphingomonas</taxon>
    </lineage>
</organism>
<proteinExistence type="predicted"/>
<keyword evidence="1" id="KW-0732">Signal</keyword>
<accession>A0A518RF34</accession>
<evidence type="ECO:0000313" key="3">
    <source>
        <dbReference type="Proteomes" id="UP000318055"/>
    </source>
</evidence>
<dbReference type="RefSeq" id="WP_145846351.1">
    <property type="nucleotide sequence ID" value="NZ_CP042239.1"/>
</dbReference>
<protein>
    <submittedName>
        <fullName evidence="2">Uncharacterized protein</fullName>
    </submittedName>
</protein>
<gene>
    <name evidence="2" type="ORF">FPZ54_08300</name>
</gene>
<keyword evidence="3" id="KW-1185">Reference proteome</keyword>
<name>A0A518RF34_9SPHN</name>
<dbReference type="Proteomes" id="UP000318055">
    <property type="component" value="Chromosome"/>
</dbReference>
<feature type="chain" id="PRO_5021851833" evidence="1">
    <location>
        <begin position="20"/>
        <end position="134"/>
    </location>
</feature>
<dbReference type="EMBL" id="CP042239">
    <property type="protein sequence ID" value="QDX26024.1"/>
    <property type="molecule type" value="Genomic_DNA"/>
</dbReference>
<sequence length="134" mass="14143">MRKMLVAAALSAIVLPGMAAADQEPALDGEAKLAILVDGLVEREPVSCLATPAMASVVEGTAIVFRRGNKLYVNRPRSGTESLGTDTSLYRKVYGSQLCSGQALELADNVAGTPAGYVRLGDFVPYEQVRTSAR</sequence>
<dbReference type="OrthoDB" id="5956991at2"/>
<dbReference type="AlphaFoldDB" id="A0A518RF34"/>
<reference evidence="2 3" key="1">
    <citation type="submission" date="2019-07" db="EMBL/GenBank/DDBJ databases">
        <title>Sphingomonas alkalisoli sp. nov., isolated from rhizosphere soil of Suaedae salsa.</title>
        <authorList>
            <person name="Zhang H."/>
            <person name="Xu L."/>
            <person name="Zhang J.-X."/>
            <person name="Sun J.-Q."/>
        </authorList>
    </citation>
    <scope>NUCLEOTIDE SEQUENCE [LARGE SCALE GENOMIC DNA]</scope>
    <source>
        <strain evidence="2 3">XS-10</strain>
    </source>
</reference>
<evidence type="ECO:0000313" key="2">
    <source>
        <dbReference type="EMBL" id="QDX26024.1"/>
    </source>
</evidence>
<evidence type="ECO:0000256" key="1">
    <source>
        <dbReference type="SAM" id="SignalP"/>
    </source>
</evidence>
<feature type="signal peptide" evidence="1">
    <location>
        <begin position="1"/>
        <end position="19"/>
    </location>
</feature>